<protein>
    <submittedName>
        <fullName evidence="2">Uncharacterized protein</fullName>
    </submittedName>
</protein>
<reference evidence="2" key="1">
    <citation type="submission" date="2022-06" db="EMBL/GenBank/DDBJ databases">
        <title>Limimaricola sediminis sp. nov., isolated from an intertidal sediment.</title>
        <authorList>
            <person name="Shao X."/>
        </authorList>
    </citation>
    <scope>NUCLEOTIDE SEQUENCE</scope>
    <source>
        <strain evidence="2">ASW11-118</strain>
    </source>
</reference>
<name>A0A9X2JP80_9RHOB</name>
<dbReference type="Proteomes" id="UP001139477">
    <property type="component" value="Unassembled WGS sequence"/>
</dbReference>
<evidence type="ECO:0000256" key="1">
    <source>
        <dbReference type="SAM" id="MobiDB-lite"/>
    </source>
</evidence>
<accession>A0A9X2JP80</accession>
<comment type="caution">
    <text evidence="2">The sequence shown here is derived from an EMBL/GenBank/DDBJ whole genome shotgun (WGS) entry which is preliminary data.</text>
</comment>
<dbReference type="AlphaFoldDB" id="A0A9X2JP80"/>
<keyword evidence="3" id="KW-1185">Reference proteome</keyword>
<sequence length="93" mass="9785">MPRDFLDDTSADGARSTPLGGAPVGHIDDLPPLEARAVRLLRLWCDVGPGAVEARLAPDLDPGPAHAATTALHALLRLCAHAGRRPLMRHAAD</sequence>
<evidence type="ECO:0000313" key="3">
    <source>
        <dbReference type="Proteomes" id="UP001139477"/>
    </source>
</evidence>
<feature type="non-terminal residue" evidence="2">
    <location>
        <position position="93"/>
    </location>
</feature>
<organism evidence="2 3">
    <name type="scientific">Limimaricola litoreus</name>
    <dbReference type="NCBI Taxonomy" id="2955316"/>
    <lineage>
        <taxon>Bacteria</taxon>
        <taxon>Pseudomonadati</taxon>
        <taxon>Pseudomonadota</taxon>
        <taxon>Alphaproteobacteria</taxon>
        <taxon>Rhodobacterales</taxon>
        <taxon>Paracoccaceae</taxon>
        <taxon>Limimaricola</taxon>
    </lineage>
</organism>
<dbReference type="EMBL" id="JAMYXC010000220">
    <property type="protein sequence ID" value="MCP1169752.1"/>
    <property type="molecule type" value="Genomic_DNA"/>
</dbReference>
<gene>
    <name evidence="2" type="ORF">NHG85_14650</name>
</gene>
<evidence type="ECO:0000313" key="2">
    <source>
        <dbReference type="EMBL" id="MCP1169752.1"/>
    </source>
</evidence>
<proteinExistence type="predicted"/>
<feature type="region of interest" description="Disordered" evidence="1">
    <location>
        <begin position="1"/>
        <end position="27"/>
    </location>
</feature>